<reference evidence="2" key="1">
    <citation type="journal article" date="2020" name="Nat. Genet.">
        <title>Genomic diversifications of five Gossypium allopolyploid species and their impact on cotton improvement.</title>
        <authorList>
            <person name="Chen Z.J."/>
            <person name="Sreedasyam A."/>
            <person name="Ando A."/>
            <person name="Song Q."/>
            <person name="De Santiago L.M."/>
            <person name="Hulse-Kemp A.M."/>
            <person name="Ding M."/>
            <person name="Ye W."/>
            <person name="Kirkbride R.C."/>
            <person name="Jenkins J."/>
            <person name="Plott C."/>
            <person name="Lovell J."/>
            <person name="Lin Y.M."/>
            <person name="Vaughn R."/>
            <person name="Liu B."/>
            <person name="Simpson S."/>
            <person name="Scheffler B.E."/>
            <person name="Wen L."/>
            <person name="Saski C.A."/>
            <person name="Grover C.E."/>
            <person name="Hu G."/>
            <person name="Conover J.L."/>
            <person name="Carlson J.W."/>
            <person name="Shu S."/>
            <person name="Boston L.B."/>
            <person name="Williams M."/>
            <person name="Peterson D.G."/>
            <person name="McGee K."/>
            <person name="Jones D.C."/>
            <person name="Wendel J.F."/>
            <person name="Stelly D.M."/>
            <person name="Grimwood J."/>
            <person name="Schmutz J."/>
        </authorList>
    </citation>
    <scope>NUCLEOTIDE SEQUENCE [LARGE SCALE GENOMIC DNA]</scope>
    <source>
        <strain evidence="2">cv. 3-79</strain>
    </source>
</reference>
<dbReference type="EMBL" id="CM018214">
    <property type="protein sequence ID" value="KAB2050074.1"/>
    <property type="molecule type" value="Genomic_DNA"/>
</dbReference>
<gene>
    <name evidence="1" type="ORF">ES319_A13G221000v1</name>
</gene>
<proteinExistence type="predicted"/>
<dbReference type="Proteomes" id="UP000327439">
    <property type="component" value="Chromosome A13"/>
</dbReference>
<evidence type="ECO:0000313" key="1">
    <source>
        <dbReference type="EMBL" id="KAB2050074.1"/>
    </source>
</evidence>
<organism evidence="1 2">
    <name type="scientific">Gossypium barbadense</name>
    <name type="common">Sea Island cotton</name>
    <name type="synonym">Hibiscus barbadensis</name>
    <dbReference type="NCBI Taxonomy" id="3634"/>
    <lineage>
        <taxon>Eukaryota</taxon>
        <taxon>Viridiplantae</taxon>
        <taxon>Streptophyta</taxon>
        <taxon>Embryophyta</taxon>
        <taxon>Tracheophyta</taxon>
        <taxon>Spermatophyta</taxon>
        <taxon>Magnoliopsida</taxon>
        <taxon>eudicotyledons</taxon>
        <taxon>Gunneridae</taxon>
        <taxon>Pentapetalae</taxon>
        <taxon>rosids</taxon>
        <taxon>malvids</taxon>
        <taxon>Malvales</taxon>
        <taxon>Malvaceae</taxon>
        <taxon>Malvoideae</taxon>
        <taxon>Gossypium</taxon>
    </lineage>
</organism>
<evidence type="ECO:0000313" key="2">
    <source>
        <dbReference type="Proteomes" id="UP000327439"/>
    </source>
</evidence>
<protein>
    <submittedName>
        <fullName evidence="1">Uncharacterized protein</fullName>
    </submittedName>
</protein>
<accession>A0A5J5T5H0</accession>
<name>A0A5J5T5H0_GOSBA</name>
<sequence length="77" mass="9325">MKLQFKKAVEEYEESHVFCSFFSFSSYRYQLFSAKKEKKGKTLKLHRQPWLQNPKGKKREQEMGKRVSFHFIGSCRE</sequence>
<keyword evidence="2" id="KW-1185">Reference proteome</keyword>
<dbReference type="AlphaFoldDB" id="A0A5J5T5H0"/>